<keyword evidence="1" id="KW-0560">Oxidoreductase</keyword>
<proteinExistence type="predicted"/>
<name>A0A7Z0WQW4_9PSEU</name>
<protein>
    <recommendedName>
        <fullName evidence="2">FAD dependent oxidoreductase domain-containing protein</fullName>
    </recommendedName>
</protein>
<dbReference type="GO" id="GO:0016491">
    <property type="term" value="F:oxidoreductase activity"/>
    <property type="evidence" value="ECO:0007669"/>
    <property type="project" value="UniProtKB-KW"/>
</dbReference>
<dbReference type="PANTHER" id="PTHR13847:SF289">
    <property type="entry name" value="GLYCINE OXIDASE"/>
    <property type="match status" value="1"/>
</dbReference>
<evidence type="ECO:0000256" key="1">
    <source>
        <dbReference type="ARBA" id="ARBA00023002"/>
    </source>
</evidence>
<dbReference type="Pfam" id="PF01266">
    <property type="entry name" value="DAO"/>
    <property type="match status" value="1"/>
</dbReference>
<dbReference type="EMBL" id="MSIF01000003">
    <property type="protein sequence ID" value="OLF12109.1"/>
    <property type="molecule type" value="Genomic_DNA"/>
</dbReference>
<comment type="caution">
    <text evidence="3">The sequence shown here is derived from an EMBL/GenBank/DDBJ whole genome shotgun (WGS) entry which is preliminary data.</text>
</comment>
<dbReference type="RefSeq" id="WP_075132298.1">
    <property type="nucleotide sequence ID" value="NZ_MSIF01000003.1"/>
</dbReference>
<reference evidence="3 4" key="1">
    <citation type="submission" date="2016-12" db="EMBL/GenBank/DDBJ databases">
        <title>The draft genome sequence of Actinophytocola xinjiangensis.</title>
        <authorList>
            <person name="Wang W."/>
            <person name="Yuan L."/>
        </authorList>
    </citation>
    <scope>NUCLEOTIDE SEQUENCE [LARGE SCALE GENOMIC DNA]</scope>
    <source>
        <strain evidence="3 4">CGMCC 4.4663</strain>
    </source>
</reference>
<dbReference type="PANTHER" id="PTHR13847">
    <property type="entry name" value="SARCOSINE DEHYDROGENASE-RELATED"/>
    <property type="match status" value="1"/>
</dbReference>
<dbReference type="Gene3D" id="3.30.9.10">
    <property type="entry name" value="D-Amino Acid Oxidase, subunit A, domain 2"/>
    <property type="match status" value="1"/>
</dbReference>
<dbReference type="OrthoDB" id="4775411at2"/>
<organism evidence="3 4">
    <name type="scientific">Actinophytocola xinjiangensis</name>
    <dbReference type="NCBI Taxonomy" id="485602"/>
    <lineage>
        <taxon>Bacteria</taxon>
        <taxon>Bacillati</taxon>
        <taxon>Actinomycetota</taxon>
        <taxon>Actinomycetes</taxon>
        <taxon>Pseudonocardiales</taxon>
        <taxon>Pseudonocardiaceae</taxon>
    </lineage>
</organism>
<evidence type="ECO:0000313" key="4">
    <source>
        <dbReference type="Proteomes" id="UP000185696"/>
    </source>
</evidence>
<dbReference type="InterPro" id="IPR036188">
    <property type="entry name" value="FAD/NAD-bd_sf"/>
</dbReference>
<dbReference type="Gene3D" id="3.50.50.60">
    <property type="entry name" value="FAD/NAD(P)-binding domain"/>
    <property type="match status" value="1"/>
</dbReference>
<feature type="domain" description="FAD dependent oxidoreductase" evidence="2">
    <location>
        <begin position="2"/>
        <end position="346"/>
    </location>
</feature>
<dbReference type="SUPFAM" id="SSF51905">
    <property type="entry name" value="FAD/NAD(P)-binding domain"/>
    <property type="match status" value="1"/>
</dbReference>
<gene>
    <name evidence="3" type="ORF">BLA60_08810</name>
</gene>
<evidence type="ECO:0000313" key="3">
    <source>
        <dbReference type="EMBL" id="OLF12109.1"/>
    </source>
</evidence>
<dbReference type="Proteomes" id="UP000185696">
    <property type="component" value="Unassembled WGS sequence"/>
</dbReference>
<sequence>MDVVVIGAGVVGVSVASALARRGAAVTLVERDVPGTGTSSTSYAWVNANGKEPRAYHDLNLAGLRAHHELAAGGVDWFHGNGHVEFAMDDNHRRDLRARVERLTGRGYPVEQITPDRARALLPGVNIPDDCDTIAHFTQEAHCYPLPYLAHQLRLAREAGARVRTRTGVTGLRATATGCAVTLDDGSVLTADTVVSCTGRWSAELGALAGVDVPVLGFGEPGDVTVGYLAETDPVPVELSRLVTSPWLNVRPAGGGRLQLQALDLDATADPGVPPDPAVGAELLTRARALIRDLDAAVINRVLVGQRAMPADGRTIAGRHPDAPWLYVVATHSGVTLAPFLGPAVAGEVLGGEEELFAAFRPERFAGAAEITPPRTPRKPGQQ</sequence>
<dbReference type="AlphaFoldDB" id="A0A7Z0WQW4"/>
<dbReference type="GO" id="GO:0005737">
    <property type="term" value="C:cytoplasm"/>
    <property type="evidence" value="ECO:0007669"/>
    <property type="project" value="TreeGrafter"/>
</dbReference>
<evidence type="ECO:0000259" key="2">
    <source>
        <dbReference type="Pfam" id="PF01266"/>
    </source>
</evidence>
<dbReference type="InterPro" id="IPR006076">
    <property type="entry name" value="FAD-dep_OxRdtase"/>
</dbReference>
<keyword evidence="4" id="KW-1185">Reference proteome</keyword>
<accession>A0A7Z0WQW4</accession>